<evidence type="ECO:0000313" key="3">
    <source>
        <dbReference type="Proteomes" id="UP000030687"/>
    </source>
</evidence>
<keyword evidence="1" id="KW-0812">Transmembrane</keyword>
<feature type="transmembrane region" description="Helical" evidence="1">
    <location>
        <begin position="45"/>
        <end position="64"/>
    </location>
</feature>
<dbReference type="Proteomes" id="UP000030687">
    <property type="component" value="Unassembled WGS sequence"/>
</dbReference>
<protein>
    <submittedName>
        <fullName evidence="2">Uncharacterized protein</fullName>
    </submittedName>
</protein>
<evidence type="ECO:0000256" key="1">
    <source>
        <dbReference type="SAM" id="Phobius"/>
    </source>
</evidence>
<keyword evidence="1" id="KW-1133">Transmembrane helix</keyword>
<gene>
    <name evidence="2" type="ORF">CICLE_v10013295mg</name>
</gene>
<accession>V4SLP1</accession>
<keyword evidence="1" id="KW-0472">Membrane</keyword>
<proteinExistence type="predicted"/>
<organism evidence="2 3">
    <name type="scientific">Citrus clementina</name>
    <name type="common">Clementine</name>
    <name type="synonym">Citrus deliciosa x Citrus sinensis</name>
    <dbReference type="NCBI Taxonomy" id="85681"/>
    <lineage>
        <taxon>Eukaryota</taxon>
        <taxon>Viridiplantae</taxon>
        <taxon>Streptophyta</taxon>
        <taxon>Embryophyta</taxon>
        <taxon>Tracheophyta</taxon>
        <taxon>Spermatophyta</taxon>
        <taxon>Magnoliopsida</taxon>
        <taxon>eudicotyledons</taxon>
        <taxon>Gunneridae</taxon>
        <taxon>Pentapetalae</taxon>
        <taxon>rosids</taxon>
        <taxon>malvids</taxon>
        <taxon>Sapindales</taxon>
        <taxon>Rutaceae</taxon>
        <taxon>Aurantioideae</taxon>
        <taxon>Citrus</taxon>
    </lineage>
</organism>
<dbReference type="Gramene" id="ESR41597">
    <property type="protein sequence ID" value="ESR41597"/>
    <property type="gene ID" value="CICLE_v10013295mg"/>
</dbReference>
<reference evidence="2 3" key="1">
    <citation type="submission" date="2013-10" db="EMBL/GenBank/DDBJ databases">
        <authorList>
            <consortium name="International Citrus Genome Consortium"/>
            <person name="Jenkins J."/>
            <person name="Schmutz J."/>
            <person name="Prochnik S."/>
            <person name="Rokhsar D."/>
            <person name="Gmitter F."/>
            <person name="Ollitrault P."/>
            <person name="Machado M."/>
            <person name="Talon M."/>
            <person name="Wincker P."/>
            <person name="Jaillon O."/>
            <person name="Morgante M."/>
        </authorList>
    </citation>
    <scope>NUCLEOTIDE SEQUENCE</scope>
    <source>
        <strain evidence="3">cv. Clemenules</strain>
    </source>
</reference>
<dbReference type="InParanoid" id="V4SLP1"/>
<keyword evidence="3" id="KW-1185">Reference proteome</keyword>
<dbReference type="KEGG" id="cic:CICLE_v10013295mg"/>
<dbReference type="AlphaFoldDB" id="V4SLP1"/>
<evidence type="ECO:0000313" key="2">
    <source>
        <dbReference type="EMBL" id="ESR41597.1"/>
    </source>
</evidence>
<dbReference type="EMBL" id="KI536861">
    <property type="protein sequence ID" value="ESR41597.1"/>
    <property type="molecule type" value="Genomic_DNA"/>
</dbReference>
<sequence length="66" mass="7524">MSPKKTCVMQTPLLLTENEETNTTNSGQADIKLIIQSHLKFQPTVVLRLLTIIVTTYHQILFLLNQ</sequence>
<name>V4SLP1_CITCL</name>